<keyword evidence="4" id="KW-1185">Reference proteome</keyword>
<feature type="transmembrane region" description="Helical" evidence="1">
    <location>
        <begin position="62"/>
        <end position="79"/>
    </location>
</feature>
<feature type="transmembrane region" description="Helical" evidence="1">
    <location>
        <begin position="100"/>
        <end position="121"/>
    </location>
</feature>
<keyword evidence="1" id="KW-0812">Transmembrane</keyword>
<dbReference type="EMBL" id="JAVXZY010000001">
    <property type="protein sequence ID" value="MDT8997931.1"/>
    <property type="molecule type" value="Genomic_DNA"/>
</dbReference>
<feature type="transmembrane region" description="Helical" evidence="1">
    <location>
        <begin position="397"/>
        <end position="413"/>
    </location>
</feature>
<keyword evidence="3" id="KW-0012">Acyltransferase</keyword>
<feature type="transmembrane region" description="Helical" evidence="1">
    <location>
        <begin position="335"/>
        <end position="353"/>
    </location>
</feature>
<dbReference type="PANTHER" id="PTHR23028:SF131">
    <property type="entry name" value="BLR2367 PROTEIN"/>
    <property type="match status" value="1"/>
</dbReference>
<feature type="transmembrane region" description="Helical" evidence="1">
    <location>
        <begin position="246"/>
        <end position="262"/>
    </location>
</feature>
<evidence type="ECO:0000313" key="3">
    <source>
        <dbReference type="EMBL" id="MDT8997931.1"/>
    </source>
</evidence>
<proteinExistence type="predicted"/>
<organism evidence="3 4">
    <name type="scientific">Roseateles aquae</name>
    <dbReference type="NCBI Taxonomy" id="3077235"/>
    <lineage>
        <taxon>Bacteria</taxon>
        <taxon>Pseudomonadati</taxon>
        <taxon>Pseudomonadota</taxon>
        <taxon>Betaproteobacteria</taxon>
        <taxon>Burkholderiales</taxon>
        <taxon>Sphaerotilaceae</taxon>
        <taxon>Roseateles</taxon>
    </lineage>
</organism>
<feature type="transmembrane region" description="Helical" evidence="1">
    <location>
        <begin position="365"/>
        <end position="385"/>
    </location>
</feature>
<dbReference type="InterPro" id="IPR002656">
    <property type="entry name" value="Acyl_transf_3_dom"/>
</dbReference>
<gene>
    <name evidence="3" type="ORF">RQP53_01435</name>
</gene>
<name>A0ABU3P856_9BURK</name>
<dbReference type="PANTHER" id="PTHR23028">
    <property type="entry name" value="ACETYLTRANSFERASE"/>
    <property type="match status" value="1"/>
</dbReference>
<feature type="transmembrane region" description="Helical" evidence="1">
    <location>
        <begin position="274"/>
        <end position="290"/>
    </location>
</feature>
<feature type="transmembrane region" description="Helical" evidence="1">
    <location>
        <begin position="302"/>
        <end position="320"/>
    </location>
</feature>
<feature type="domain" description="Acyltransferase 3" evidence="2">
    <location>
        <begin position="17"/>
        <end position="279"/>
    </location>
</feature>
<dbReference type="RefSeq" id="WP_315648189.1">
    <property type="nucleotide sequence ID" value="NZ_JAVXZY010000001.1"/>
</dbReference>
<evidence type="ECO:0000313" key="4">
    <source>
        <dbReference type="Proteomes" id="UP001246372"/>
    </source>
</evidence>
<reference evidence="3" key="1">
    <citation type="submission" date="2023-09" db="EMBL/GenBank/DDBJ databases">
        <title>Paucibacter sp. APW11 Genome sequencing and assembly.</title>
        <authorList>
            <person name="Kim I."/>
        </authorList>
    </citation>
    <scope>NUCLEOTIDE SEQUENCE</scope>
    <source>
        <strain evidence="3">APW11</strain>
    </source>
</reference>
<dbReference type="Pfam" id="PF01757">
    <property type="entry name" value="Acyl_transf_3"/>
    <property type="match status" value="1"/>
</dbReference>
<dbReference type="GO" id="GO:0016746">
    <property type="term" value="F:acyltransferase activity"/>
    <property type="evidence" value="ECO:0007669"/>
    <property type="project" value="UniProtKB-KW"/>
</dbReference>
<keyword evidence="1" id="KW-0472">Membrane</keyword>
<feature type="transmembrane region" description="Helical" evidence="1">
    <location>
        <begin position="165"/>
        <end position="184"/>
    </location>
</feature>
<accession>A0ABU3P856</accession>
<protein>
    <submittedName>
        <fullName evidence="3">Acyltransferase</fullName>
        <ecNumber evidence="3">2.3.-.-</ecNumber>
    </submittedName>
</protein>
<sequence length="441" mass="50299">MSVARDAAMLPPKKLDAVEAARGLCASYVVLAHVFQIIGYRYDWKPEWPLLVNLCSGYAHEAVLFFFLLSGFSIHYVNVDRSLSRWAEVRHYLYLRWRRVYPIFAVTVLGILGLYGLGLALQLPHYEKIWRTLDWREVWATLGFVVDRVYVCGHWFEPMPTNPPFWSLSYEMSYYLIYPLFHALRRRIGIGRATIAGVALSLSAGAWNLHDCGHVSNVLSLYGYWCLGAWVAEHVRRGQLIQYPRSLSYLSPFIGVVLVWTFSESRLSDYDGLPWVFVLLPLLAYPVTVGQRQRLNGRQQGWIWATGTALVLAVLLLGRYKELAVNMTMFNQRLVLFWAAWTLLLGADGSAWLSRFADTAIKRIAWLGGISYALYLVHYPLLVFAREAVTGMGAAKHWALLVLPLVLGLAYLLEKQLQPRIVTLMETLLGRPREATLSIKN</sequence>
<evidence type="ECO:0000256" key="1">
    <source>
        <dbReference type="SAM" id="Phobius"/>
    </source>
</evidence>
<comment type="caution">
    <text evidence="3">The sequence shown here is derived from an EMBL/GenBank/DDBJ whole genome shotgun (WGS) entry which is preliminary data.</text>
</comment>
<evidence type="ECO:0000259" key="2">
    <source>
        <dbReference type="Pfam" id="PF01757"/>
    </source>
</evidence>
<keyword evidence="3" id="KW-0808">Transferase</keyword>
<feature type="transmembrane region" description="Helical" evidence="1">
    <location>
        <begin position="21"/>
        <end position="42"/>
    </location>
</feature>
<dbReference type="InterPro" id="IPR050879">
    <property type="entry name" value="Acyltransferase_3"/>
</dbReference>
<dbReference type="Proteomes" id="UP001246372">
    <property type="component" value="Unassembled WGS sequence"/>
</dbReference>
<dbReference type="EC" id="2.3.-.-" evidence="3"/>
<keyword evidence="1" id="KW-1133">Transmembrane helix</keyword>